<sequence>MDSQNYYQNGKFYFTNIAVLLPANVMPENELGQYLDTRWVGTFKLNDDRTHIRPIIYFTGPWNSILTVKIKMLILNTQPLTWNFFGYPSRETYSMSRTRLLMDEEHLEGPEIPISDVLNEENGWLSKGKLSVEYGIEVLAEKRVDGVCRFNFHAYTLFVSRLKFDFRGRDLFLEKELTRFHSPLFEDEEEDWMFDDMIGKLRLRSVRNCLQIVHGVNMRMSMAKAIDILSIAHFLEFHTVLEYCQREIIQRHLDVSHYDLIRDPYIAFALRVHNYQSSKWYTFLLEFAMKLGLRHYLVHLLRDYKSLKSMAQDLKEVDLELATGESMKMIVAMFIYGNNFTRN</sequence>
<evidence type="ECO:0000313" key="2">
    <source>
        <dbReference type="WBParaSite" id="Csp11.Scaffold629.g8379.t1"/>
    </source>
</evidence>
<dbReference type="Proteomes" id="UP000095282">
    <property type="component" value="Unplaced"/>
</dbReference>
<name>A0A1I7UE14_9PELO</name>
<evidence type="ECO:0000313" key="1">
    <source>
        <dbReference type="Proteomes" id="UP000095282"/>
    </source>
</evidence>
<proteinExistence type="predicted"/>
<dbReference type="WBParaSite" id="Csp11.Scaffold629.g8379.t1">
    <property type="protein sequence ID" value="Csp11.Scaffold629.g8379.t1"/>
    <property type="gene ID" value="Csp11.Scaffold629.g8379"/>
</dbReference>
<dbReference type="AlphaFoldDB" id="A0A1I7UE14"/>
<organism evidence="1 2">
    <name type="scientific">Caenorhabditis tropicalis</name>
    <dbReference type="NCBI Taxonomy" id="1561998"/>
    <lineage>
        <taxon>Eukaryota</taxon>
        <taxon>Metazoa</taxon>
        <taxon>Ecdysozoa</taxon>
        <taxon>Nematoda</taxon>
        <taxon>Chromadorea</taxon>
        <taxon>Rhabditida</taxon>
        <taxon>Rhabditina</taxon>
        <taxon>Rhabditomorpha</taxon>
        <taxon>Rhabditoidea</taxon>
        <taxon>Rhabditidae</taxon>
        <taxon>Peloderinae</taxon>
        <taxon>Caenorhabditis</taxon>
    </lineage>
</organism>
<accession>A0A1I7UE14</accession>
<keyword evidence="1" id="KW-1185">Reference proteome</keyword>
<protein>
    <submittedName>
        <fullName evidence="2">BTB domain-containing protein</fullName>
    </submittedName>
</protein>
<reference evidence="2" key="1">
    <citation type="submission" date="2016-11" db="UniProtKB">
        <authorList>
            <consortium name="WormBaseParasite"/>
        </authorList>
    </citation>
    <scope>IDENTIFICATION</scope>
</reference>